<sequence>MAEGREQAGRPFIRSSEATTTPMPRVRPEDQRQTPPVARGSRHGSVHGTRSGSSSGDLPVGLYATVATVAAVATVVTVGLVFLIFFSQKHAEVEQIHQAGAQVTPSAAVTGSASPASPSSPASSALPKLPRGEKRLPALPGTATTVVAPVVDRTAGIAYPRFGEPWSKADPKPYSFVQRSGVMRKGQAMIASSRLPGAAPKRLSSYSDYRYYAGKAAQWTLRSQPPGGRLVWTASQPAQNGIGWLLGYKITYVVDGKPHTSQAVVAVIGTGQAKPAMLWATVPDTDKALLPDLNALAEGVRPI</sequence>
<feature type="compositionally biased region" description="Low complexity" evidence="1">
    <location>
        <begin position="107"/>
        <end position="129"/>
    </location>
</feature>
<feature type="region of interest" description="Disordered" evidence="1">
    <location>
        <begin position="1"/>
        <end position="57"/>
    </location>
</feature>
<name>A0A8J3UWR9_9ACTN</name>
<dbReference type="EMBL" id="BOOR01000008">
    <property type="protein sequence ID" value="GII53368.1"/>
    <property type="molecule type" value="Genomic_DNA"/>
</dbReference>
<proteinExistence type="predicted"/>
<dbReference type="Proteomes" id="UP000605992">
    <property type="component" value="Unassembled WGS sequence"/>
</dbReference>
<keyword evidence="2" id="KW-1133">Transmembrane helix</keyword>
<gene>
    <name evidence="3" type="ORF">Pth03_17570</name>
</gene>
<reference evidence="3" key="1">
    <citation type="submission" date="2021-01" db="EMBL/GenBank/DDBJ databases">
        <title>Whole genome shotgun sequence of Planotetraspora thailandica NBRC 104271.</title>
        <authorList>
            <person name="Komaki H."/>
            <person name="Tamura T."/>
        </authorList>
    </citation>
    <scope>NUCLEOTIDE SEQUENCE</scope>
    <source>
        <strain evidence="3">NBRC 104271</strain>
    </source>
</reference>
<feature type="region of interest" description="Disordered" evidence="1">
    <location>
        <begin position="107"/>
        <end position="137"/>
    </location>
</feature>
<evidence type="ECO:0000313" key="4">
    <source>
        <dbReference type="Proteomes" id="UP000605992"/>
    </source>
</evidence>
<evidence type="ECO:0000256" key="1">
    <source>
        <dbReference type="SAM" id="MobiDB-lite"/>
    </source>
</evidence>
<feature type="transmembrane region" description="Helical" evidence="2">
    <location>
        <begin position="60"/>
        <end position="86"/>
    </location>
</feature>
<keyword evidence="2" id="KW-0812">Transmembrane</keyword>
<comment type="caution">
    <text evidence="3">The sequence shown here is derived from an EMBL/GenBank/DDBJ whole genome shotgun (WGS) entry which is preliminary data.</text>
</comment>
<evidence type="ECO:0000313" key="3">
    <source>
        <dbReference type="EMBL" id="GII53368.1"/>
    </source>
</evidence>
<evidence type="ECO:0000256" key="2">
    <source>
        <dbReference type="SAM" id="Phobius"/>
    </source>
</evidence>
<accession>A0A8J3UWR9</accession>
<organism evidence="3 4">
    <name type="scientific">Planotetraspora thailandica</name>
    <dbReference type="NCBI Taxonomy" id="487172"/>
    <lineage>
        <taxon>Bacteria</taxon>
        <taxon>Bacillati</taxon>
        <taxon>Actinomycetota</taxon>
        <taxon>Actinomycetes</taxon>
        <taxon>Streptosporangiales</taxon>
        <taxon>Streptosporangiaceae</taxon>
        <taxon>Planotetraspora</taxon>
    </lineage>
</organism>
<protein>
    <submittedName>
        <fullName evidence="3">Uncharacterized protein</fullName>
    </submittedName>
</protein>
<keyword evidence="2" id="KW-0472">Membrane</keyword>
<keyword evidence="4" id="KW-1185">Reference proteome</keyword>
<dbReference type="RefSeq" id="WP_203943601.1">
    <property type="nucleotide sequence ID" value="NZ_BOOR01000008.1"/>
</dbReference>
<dbReference type="AlphaFoldDB" id="A0A8J3UWR9"/>